<dbReference type="GO" id="GO:0043546">
    <property type="term" value="F:molybdopterin cofactor binding"/>
    <property type="evidence" value="ECO:0007669"/>
    <property type="project" value="InterPro"/>
</dbReference>
<dbReference type="InterPro" id="IPR006656">
    <property type="entry name" value="Mopterin_OxRdtase"/>
</dbReference>
<dbReference type="STRING" id="649764.HMPREF0762_01353"/>
<evidence type="ECO:0000259" key="9">
    <source>
        <dbReference type="Pfam" id="PF01568"/>
    </source>
</evidence>
<comment type="caution">
    <text evidence="10">The sequence shown here is derived from an EMBL/GenBank/DDBJ whole genome shotgun (WGS) entry which is preliminary data.</text>
</comment>
<keyword evidence="11" id="KW-1185">Reference proteome</keyword>
<evidence type="ECO:0000256" key="2">
    <source>
        <dbReference type="ARBA" id="ARBA00010312"/>
    </source>
</evidence>
<dbReference type="AlphaFoldDB" id="D0WHN5"/>
<accession>D0WHN5</accession>
<dbReference type="eggNOG" id="COG0243">
    <property type="taxonomic scope" value="Bacteria"/>
</dbReference>
<dbReference type="GO" id="GO:0046872">
    <property type="term" value="F:metal ion binding"/>
    <property type="evidence" value="ECO:0007669"/>
    <property type="project" value="UniProtKB-KW"/>
</dbReference>
<evidence type="ECO:0000256" key="3">
    <source>
        <dbReference type="ARBA" id="ARBA00022505"/>
    </source>
</evidence>
<dbReference type="HOGENOM" id="CLU_000422_13_3_11"/>
<dbReference type="SUPFAM" id="SSF50692">
    <property type="entry name" value="ADC-like"/>
    <property type="match status" value="1"/>
</dbReference>
<dbReference type="Gene3D" id="3.30.200.210">
    <property type="match status" value="1"/>
</dbReference>
<comment type="similarity">
    <text evidence="2">Belongs to the prokaryotic molybdopterin-containing oxidoreductase family.</text>
</comment>
<feature type="domain" description="Molybdopterin dinucleotide-binding" evidence="9">
    <location>
        <begin position="711"/>
        <end position="811"/>
    </location>
</feature>
<dbReference type="PROSITE" id="PS00490">
    <property type="entry name" value="MOLYBDOPTERIN_PROK_2"/>
    <property type="match status" value="1"/>
</dbReference>
<dbReference type="PANTHER" id="PTHR43742">
    <property type="entry name" value="TRIMETHYLAMINE-N-OXIDE REDUCTASE"/>
    <property type="match status" value="1"/>
</dbReference>
<evidence type="ECO:0000313" key="11">
    <source>
        <dbReference type="Proteomes" id="UP000006001"/>
    </source>
</evidence>
<evidence type="ECO:0000256" key="1">
    <source>
        <dbReference type="ARBA" id="ARBA00001942"/>
    </source>
</evidence>
<dbReference type="EMBL" id="ACUX02000008">
    <property type="protein sequence ID" value="EEZ60978.1"/>
    <property type="molecule type" value="Genomic_DNA"/>
</dbReference>
<gene>
    <name evidence="10" type="ORF">HMPREF0762_01353</name>
</gene>
<dbReference type="Gene3D" id="2.40.40.20">
    <property type="match status" value="1"/>
</dbReference>
<dbReference type="SUPFAM" id="SSF53706">
    <property type="entry name" value="Formate dehydrogenase/DMSO reductase, domains 1-3"/>
    <property type="match status" value="1"/>
</dbReference>
<reference evidence="10" key="1">
    <citation type="submission" date="2009-10" db="EMBL/GenBank/DDBJ databases">
        <authorList>
            <person name="Weinstock G."/>
            <person name="Sodergren E."/>
            <person name="Clifton S."/>
            <person name="Fulton L."/>
            <person name="Fulton B."/>
            <person name="Courtney L."/>
            <person name="Fronick C."/>
            <person name="Harrison M."/>
            <person name="Strong C."/>
            <person name="Farmer C."/>
            <person name="Delahaunty K."/>
            <person name="Markovic C."/>
            <person name="Hall O."/>
            <person name="Minx P."/>
            <person name="Tomlinson C."/>
            <person name="Mitreva M."/>
            <person name="Nelson J."/>
            <person name="Hou S."/>
            <person name="Wollam A."/>
            <person name="Pepin K.H."/>
            <person name="Johnson M."/>
            <person name="Bhonagiri V."/>
            <person name="Nash W.E."/>
            <person name="Warren W."/>
            <person name="Chinwalla A."/>
            <person name="Mardis E.R."/>
            <person name="Wilson R.K."/>
        </authorList>
    </citation>
    <scope>NUCLEOTIDE SEQUENCE [LARGE SCALE GENOMIC DNA]</scope>
    <source>
        <strain evidence="10">ATCC 700122</strain>
    </source>
</reference>
<dbReference type="Gene3D" id="3.40.50.740">
    <property type="match status" value="1"/>
</dbReference>
<name>D0WHN5_SLAES</name>
<dbReference type="PANTHER" id="PTHR43742:SF6">
    <property type="entry name" value="OXIDOREDUCTASE YYAE-RELATED"/>
    <property type="match status" value="1"/>
</dbReference>
<protein>
    <submittedName>
        <fullName evidence="10">Tat pathway signal sequence domain protein</fullName>
    </submittedName>
</protein>
<dbReference type="Pfam" id="PF00384">
    <property type="entry name" value="Molybdopterin"/>
    <property type="match status" value="1"/>
</dbReference>
<dbReference type="InterPro" id="IPR050612">
    <property type="entry name" value="Prok_Mopterin_Oxidored"/>
</dbReference>
<dbReference type="Pfam" id="PF01568">
    <property type="entry name" value="Molydop_binding"/>
    <property type="match status" value="1"/>
</dbReference>
<evidence type="ECO:0000256" key="6">
    <source>
        <dbReference type="ARBA" id="ARBA00023004"/>
    </source>
</evidence>
<dbReference type="Proteomes" id="UP000006001">
    <property type="component" value="Unassembled WGS sequence"/>
</dbReference>
<dbReference type="InterPro" id="IPR006655">
    <property type="entry name" value="Mopterin_OxRdtase_prok_CS"/>
</dbReference>
<evidence type="ECO:0000313" key="10">
    <source>
        <dbReference type="EMBL" id="EEZ60978.1"/>
    </source>
</evidence>
<evidence type="ECO:0000256" key="7">
    <source>
        <dbReference type="ARBA" id="ARBA00023014"/>
    </source>
</evidence>
<dbReference type="InterPro" id="IPR006657">
    <property type="entry name" value="MoPterin_dinucl-bd_dom"/>
</dbReference>
<keyword evidence="3" id="KW-0500">Molybdenum</keyword>
<evidence type="ECO:0000259" key="8">
    <source>
        <dbReference type="Pfam" id="PF00384"/>
    </source>
</evidence>
<keyword evidence="6" id="KW-0408">Iron</keyword>
<comment type="cofactor">
    <cofactor evidence="1">
        <name>Mo-bis(molybdopterin guanine dinucleotide)</name>
        <dbReference type="ChEBI" id="CHEBI:60539"/>
    </cofactor>
</comment>
<sequence>MRRPLRNHTPIRTIFHIEIIFDETKGDVMDVSTSMPKSKGSHTRRQAHGVSRRNFVKTGAAVGMAASLAGMAGCTFDKGSDGAESHEQSVDPWADCEEFFAACPPECQHHNLRALVRNGKVVKVDCGASNESKPCMMGMSRIGWLNSPDRLTMPLLRDGEKGENAWKEISWDEAFDLIAEKLEDAIDTIGNQAIVIDGHAGNFNAIPGSAMSAFVARLGGTMTLSGSLCCAAMNESTKVSFGKRFMDLRNQFENADYMLVWGNNPAVTMNGYFSRFMHVMDKGGTIVTIDPVCSETAAKSTEWVPIKPTTDTALAMGMLKVIVDEGLTDESFLKEHTTFPALVDADGAAVMESDDDPTSMMVIDSNTGELVRHDAEGVDPLLSMKGTEHEGRYSTVYDLTVDELQEWTPEAVEAETSVPAEKVVEIARAYASAERAMIIQNMGGFMRISYGNYACQAMNNLALFTGHIGHKGDGVADAGGINNIIKLSPMFENPKPKEGLPTIPRVQFAQHVMDDDPNPVKVFISARESPMTQFPNTELVKQALHKIPFVVVIDSLMTSTALYADLVLPCTTVFETEDILLNGRSHLIQLSQKAVEAPGEAHDDLWIFTKLAERMGFGEDFQHDNAFFIQKALEGTDYTYEQLQKEHAIDAYPADFIPYEDGNFCTKTGKAEVYMSNWVAKGFKPVVTYMRCPETVGGSSGLGEKYPLAAVQRKLNRSVHSTFASLTRIEALSRDYACAMLNDEDAAARGIADGDACVVYNDRGEHKARAIVTTHVMKGVICLENGWWEQQGGSSSYVTNDAAGPIATEHCCNETLVEIRKEA</sequence>
<evidence type="ECO:0000256" key="4">
    <source>
        <dbReference type="ARBA" id="ARBA00022723"/>
    </source>
</evidence>
<keyword evidence="4" id="KW-0479">Metal-binding</keyword>
<feature type="domain" description="Molybdopterin oxidoreductase" evidence="8">
    <location>
        <begin position="150"/>
        <end position="614"/>
    </location>
</feature>
<proteinExistence type="inferred from homology"/>
<dbReference type="GO" id="GO:0051536">
    <property type="term" value="F:iron-sulfur cluster binding"/>
    <property type="evidence" value="ECO:0007669"/>
    <property type="project" value="UniProtKB-KW"/>
</dbReference>
<keyword evidence="5" id="KW-0560">Oxidoreductase</keyword>
<evidence type="ECO:0000256" key="5">
    <source>
        <dbReference type="ARBA" id="ARBA00023002"/>
    </source>
</evidence>
<dbReference type="InterPro" id="IPR009010">
    <property type="entry name" value="Asp_de-COase-like_dom_sf"/>
</dbReference>
<dbReference type="GO" id="GO:0016491">
    <property type="term" value="F:oxidoreductase activity"/>
    <property type="evidence" value="ECO:0007669"/>
    <property type="project" value="UniProtKB-KW"/>
</dbReference>
<organism evidence="10 11">
    <name type="scientific">Slackia exigua (strain ATCC 700122 / DSM 15923 / CIP 105133 / JCM 11022 / KCTC 5966 / S-7)</name>
    <dbReference type="NCBI Taxonomy" id="649764"/>
    <lineage>
        <taxon>Bacteria</taxon>
        <taxon>Bacillati</taxon>
        <taxon>Actinomycetota</taxon>
        <taxon>Coriobacteriia</taxon>
        <taxon>Eggerthellales</taxon>
        <taxon>Eggerthellaceae</taxon>
        <taxon>Slackia</taxon>
    </lineage>
</organism>
<keyword evidence="7" id="KW-0411">Iron-sulfur</keyword>
<dbReference type="Gene3D" id="3.40.228.10">
    <property type="entry name" value="Dimethylsulfoxide Reductase, domain 2"/>
    <property type="match status" value="1"/>
</dbReference>